<dbReference type="EMBL" id="AP018712">
    <property type="protein sequence ID" value="BBE32154.1"/>
    <property type="molecule type" value="Genomic_DNA"/>
</dbReference>
<dbReference type="KEGG" id="ocy:OSSY52_22950"/>
<dbReference type="Proteomes" id="UP000516361">
    <property type="component" value="Chromosome"/>
</dbReference>
<name>A0A7G1GA44_9BACT</name>
<proteinExistence type="predicted"/>
<accession>A0A7G1GA44</accession>
<evidence type="ECO:0008006" key="3">
    <source>
        <dbReference type="Google" id="ProtNLM"/>
    </source>
</evidence>
<dbReference type="AlphaFoldDB" id="A0A7G1GA44"/>
<sequence>MMKKLLLLLFLIIILIHGFSINYFEKYISSFTSLKNFSIKIKIDFEITDKKNILTTMSVINNRFYIFNVKKPELFSGIVYVYDLYTNNLYTKVKNSYDFSSDLNLFTSEIPNIMNILTSIFEPTKFKESTIKIRNSLISIYEPKDKIALKLFLGIDYAKFKVYLKNPMNDIYFFDRFEILNSTEKQKAIITISQITQLNDKEASNILNNYLP</sequence>
<dbReference type="RefSeq" id="WP_190615006.1">
    <property type="nucleotide sequence ID" value="NZ_AP018712.1"/>
</dbReference>
<gene>
    <name evidence="1" type="ORF">OSSY52_22950</name>
</gene>
<keyword evidence="2" id="KW-1185">Reference proteome</keyword>
<protein>
    <recommendedName>
        <fullName evidence="3">Outer membrane lipoprotein carrier protein LolA</fullName>
    </recommendedName>
</protein>
<evidence type="ECO:0000313" key="1">
    <source>
        <dbReference type="EMBL" id="BBE32154.1"/>
    </source>
</evidence>
<reference evidence="1 2" key="1">
    <citation type="submission" date="2018-06" db="EMBL/GenBank/DDBJ databases">
        <title>Genome sequencing of Oceanotoga sp. sy52.</title>
        <authorList>
            <person name="Mori K."/>
        </authorList>
    </citation>
    <scope>NUCLEOTIDE SEQUENCE [LARGE SCALE GENOMIC DNA]</scope>
    <source>
        <strain evidence="2">sy52</strain>
    </source>
</reference>
<dbReference type="InParanoid" id="A0A7G1GA44"/>
<evidence type="ECO:0000313" key="2">
    <source>
        <dbReference type="Proteomes" id="UP000516361"/>
    </source>
</evidence>
<organism evidence="1 2">
    <name type="scientific">Tepiditoga spiralis</name>
    <dbReference type="NCBI Taxonomy" id="2108365"/>
    <lineage>
        <taxon>Bacteria</taxon>
        <taxon>Thermotogati</taxon>
        <taxon>Thermotogota</taxon>
        <taxon>Thermotogae</taxon>
        <taxon>Petrotogales</taxon>
        <taxon>Petrotogaceae</taxon>
        <taxon>Tepiditoga</taxon>
    </lineage>
</organism>